<accession>A0AA48GVR4</accession>
<sequence>MEILVTGGHGFIGSHLCERLAAQGHTVRLLARPGADLGRVARLGLRVVPGDLADGTGLREAAAGVQQVFHLAGALKGFGPADLLRVNRDGTRRLLDACPPDLGRFVLVSSLAAAGPSPGGPSPRPGEAPEAPLTWYGASKLEGERAVLASGLPSVIVRPPVVFGPGDRDVFTYFRIAQRGLLPVPGDRERHYSIIYAPDLAEGILAAAGAPLPSGTVLPLVNPRPVTWTDLGRHIAAALGRKGRVLPLPPALLWLAGQAAFLVDRIRGEAGIFSPQKVVEMLAPGWVASGEPARTLLGWVPPTPLDTALAHTVRWYRDHGWL</sequence>
<evidence type="ECO:0000313" key="3">
    <source>
        <dbReference type="Proteomes" id="UP001228113"/>
    </source>
</evidence>
<dbReference type="Proteomes" id="UP001228113">
    <property type="component" value="Chromosome"/>
</dbReference>
<dbReference type="InterPro" id="IPR051783">
    <property type="entry name" value="NAD(P)-dependent_oxidoreduct"/>
</dbReference>
<reference evidence="2" key="1">
    <citation type="journal article" date="2023" name="Int. J. Syst. Evol. Microbiol.">
        <title>Mesoterricola silvestris gen. nov., sp. nov., Mesoterricola sediminis sp. nov., Geothrix oryzae sp. nov., Geothrix edaphica sp. nov., Geothrix rubra sp. nov., and Geothrix limicola sp. nov., six novel members of Acidobacteriota isolated from soils.</title>
        <authorList>
            <person name="Itoh H."/>
            <person name="Sugisawa Y."/>
            <person name="Mise K."/>
            <person name="Xu Z."/>
            <person name="Kuniyasu M."/>
            <person name="Ushijima N."/>
            <person name="Kawano K."/>
            <person name="Kobayashi E."/>
            <person name="Shiratori Y."/>
            <person name="Masuda Y."/>
            <person name="Senoo K."/>
        </authorList>
    </citation>
    <scope>NUCLEOTIDE SEQUENCE</scope>
    <source>
        <strain evidence="2">W786</strain>
    </source>
</reference>
<dbReference type="InterPro" id="IPR036291">
    <property type="entry name" value="NAD(P)-bd_dom_sf"/>
</dbReference>
<dbReference type="Gene3D" id="3.40.50.720">
    <property type="entry name" value="NAD(P)-binding Rossmann-like Domain"/>
    <property type="match status" value="1"/>
</dbReference>
<evidence type="ECO:0000259" key="1">
    <source>
        <dbReference type="Pfam" id="PF01370"/>
    </source>
</evidence>
<dbReference type="Pfam" id="PF01370">
    <property type="entry name" value="Epimerase"/>
    <property type="match status" value="1"/>
</dbReference>
<dbReference type="EMBL" id="AP027081">
    <property type="protein sequence ID" value="BDU77159.1"/>
    <property type="molecule type" value="Genomic_DNA"/>
</dbReference>
<dbReference type="RefSeq" id="WP_316410127.1">
    <property type="nucleotide sequence ID" value="NZ_AP027081.1"/>
</dbReference>
<dbReference type="SUPFAM" id="SSF51735">
    <property type="entry name" value="NAD(P)-binding Rossmann-fold domains"/>
    <property type="match status" value="1"/>
</dbReference>
<dbReference type="AlphaFoldDB" id="A0AA48GVR4"/>
<dbReference type="PANTHER" id="PTHR48079">
    <property type="entry name" value="PROTEIN YEEZ"/>
    <property type="match status" value="1"/>
</dbReference>
<keyword evidence="3" id="KW-1185">Reference proteome</keyword>
<dbReference type="KEGG" id="msea:METESE_21170"/>
<dbReference type="PANTHER" id="PTHR48079:SF6">
    <property type="entry name" value="NAD(P)-BINDING DOMAIN-CONTAINING PROTEIN-RELATED"/>
    <property type="match status" value="1"/>
</dbReference>
<dbReference type="GO" id="GO:0004029">
    <property type="term" value="F:aldehyde dehydrogenase (NAD+) activity"/>
    <property type="evidence" value="ECO:0007669"/>
    <property type="project" value="TreeGrafter"/>
</dbReference>
<protein>
    <submittedName>
        <fullName evidence="2">Epimerase</fullName>
    </submittedName>
</protein>
<proteinExistence type="predicted"/>
<evidence type="ECO:0000313" key="2">
    <source>
        <dbReference type="EMBL" id="BDU77159.1"/>
    </source>
</evidence>
<dbReference type="InterPro" id="IPR001509">
    <property type="entry name" value="Epimerase_deHydtase"/>
</dbReference>
<feature type="domain" description="NAD-dependent epimerase/dehydratase" evidence="1">
    <location>
        <begin position="3"/>
        <end position="210"/>
    </location>
</feature>
<organism evidence="2 3">
    <name type="scientific">Mesoterricola sediminis</name>
    <dbReference type="NCBI Taxonomy" id="2927980"/>
    <lineage>
        <taxon>Bacteria</taxon>
        <taxon>Pseudomonadati</taxon>
        <taxon>Acidobacteriota</taxon>
        <taxon>Holophagae</taxon>
        <taxon>Holophagales</taxon>
        <taxon>Holophagaceae</taxon>
        <taxon>Mesoterricola</taxon>
    </lineage>
</organism>
<dbReference type="GO" id="GO:0005737">
    <property type="term" value="C:cytoplasm"/>
    <property type="evidence" value="ECO:0007669"/>
    <property type="project" value="TreeGrafter"/>
</dbReference>
<gene>
    <name evidence="2" type="ORF">METESE_21170</name>
</gene>
<name>A0AA48GVR4_9BACT</name>